<evidence type="ECO:0000256" key="6">
    <source>
        <dbReference type="ARBA" id="ARBA00022660"/>
    </source>
</evidence>
<dbReference type="EC" id="7.1.1.2" evidence="3 17"/>
<evidence type="ECO:0000256" key="3">
    <source>
        <dbReference type="ARBA" id="ARBA00012944"/>
    </source>
</evidence>
<evidence type="ECO:0000256" key="10">
    <source>
        <dbReference type="ARBA" id="ARBA00022982"/>
    </source>
</evidence>
<keyword evidence="15 17" id="KW-0472">Membrane</keyword>
<evidence type="ECO:0000259" key="18">
    <source>
        <dbReference type="Pfam" id="PF00361"/>
    </source>
</evidence>
<sequence>MQITATTAIFMGLTMSSTFVMMSNNWLLAWLNLEMNMLAILPVISKTKHPRAIEASTKYFLTQTIASCLLLFSCTTNAWYMGTWSITQMDNTYTSTLVLLALTMKAGTVPTHFWLPEVMQGSTLTTTMLMSTWQKMAPMALIYSVSNHTSPNITLMLGLLSTAFGGWGGMNQTQLRKMMAYSSITNMGWTVMILSLQPKASMISIFTYIITIIPTILMMELTSTKTLQNMTTSWSTSPITTTMLALLLLSTAGLPPLTGFIPKLLILNELVTQNLTPMAMAAATASLLSLIFYLRMAYLTALLNSPGSATSTMKWRQKIETKTTILTPTSLTTMTMLPAMAK</sequence>
<evidence type="ECO:0000256" key="13">
    <source>
        <dbReference type="ARBA" id="ARBA00023075"/>
    </source>
</evidence>
<name>Q9G5Z6_9SAUR</name>
<evidence type="ECO:0000256" key="8">
    <source>
        <dbReference type="ARBA" id="ARBA00022792"/>
    </source>
</evidence>
<comment type="similarity">
    <text evidence="2 17">Belongs to the complex I subunit 2 family.</text>
</comment>
<feature type="transmembrane region" description="Helical" evidence="17">
    <location>
        <begin position="202"/>
        <end position="222"/>
    </location>
</feature>
<dbReference type="Pfam" id="PF00361">
    <property type="entry name" value="Proton_antipo_M"/>
    <property type="match status" value="1"/>
</dbReference>
<dbReference type="PRINTS" id="PR01436">
    <property type="entry name" value="NADHDHGNASE2"/>
</dbReference>
<feature type="domain" description="NADH:quinone oxidoreductase/Mrp antiporter transmembrane" evidence="18">
    <location>
        <begin position="23"/>
        <end position="289"/>
    </location>
</feature>
<feature type="domain" description="NADH dehydrogenase subunit 2 C-terminal" evidence="19">
    <location>
        <begin position="291"/>
        <end position="339"/>
    </location>
</feature>
<comment type="subcellular location">
    <subcellularLocation>
        <location evidence="1 17">Mitochondrion inner membrane</location>
        <topology evidence="1 17">Multi-pass membrane protein</topology>
    </subcellularLocation>
</comment>
<comment type="catalytic activity">
    <reaction evidence="16 17">
        <text>a ubiquinone + NADH + 5 H(+)(in) = a ubiquinol + NAD(+) + 4 H(+)(out)</text>
        <dbReference type="Rhea" id="RHEA:29091"/>
        <dbReference type="Rhea" id="RHEA-COMP:9565"/>
        <dbReference type="Rhea" id="RHEA-COMP:9566"/>
        <dbReference type="ChEBI" id="CHEBI:15378"/>
        <dbReference type="ChEBI" id="CHEBI:16389"/>
        <dbReference type="ChEBI" id="CHEBI:17976"/>
        <dbReference type="ChEBI" id="CHEBI:57540"/>
        <dbReference type="ChEBI" id="CHEBI:57945"/>
        <dbReference type="EC" id="7.1.1.2"/>
    </reaction>
</comment>
<dbReference type="InterPro" id="IPR050175">
    <property type="entry name" value="Complex_I_Subunit_2"/>
</dbReference>
<evidence type="ECO:0000256" key="7">
    <source>
        <dbReference type="ARBA" id="ARBA00022692"/>
    </source>
</evidence>
<keyword evidence="6 17" id="KW-0679">Respiratory chain</keyword>
<geneLocation type="mitochondrion" evidence="20"/>
<keyword evidence="12 17" id="KW-0520">NAD</keyword>
<dbReference type="PANTHER" id="PTHR46552:SF1">
    <property type="entry name" value="NADH-UBIQUINONE OXIDOREDUCTASE CHAIN 2"/>
    <property type="match status" value="1"/>
</dbReference>
<dbReference type="EMBL" id="AF128501">
    <property type="protein sequence ID" value="AAG00739.1"/>
    <property type="molecule type" value="Genomic_DNA"/>
</dbReference>
<evidence type="ECO:0000259" key="19">
    <source>
        <dbReference type="Pfam" id="PF06444"/>
    </source>
</evidence>
<evidence type="ECO:0000256" key="1">
    <source>
        <dbReference type="ARBA" id="ARBA00004448"/>
    </source>
</evidence>
<feature type="transmembrane region" description="Helical" evidence="17">
    <location>
        <begin position="59"/>
        <end position="81"/>
    </location>
</feature>
<keyword evidence="14 17" id="KW-0496">Mitochondrion</keyword>
<feature type="transmembrane region" description="Helical" evidence="17">
    <location>
        <begin position="275"/>
        <end position="294"/>
    </location>
</feature>
<organism evidence="20">
    <name type="scientific">Diploderma splendidum</name>
    <dbReference type="NCBI Taxonomy" id="118209"/>
    <lineage>
        <taxon>Eukaryota</taxon>
        <taxon>Metazoa</taxon>
        <taxon>Chordata</taxon>
        <taxon>Craniata</taxon>
        <taxon>Vertebrata</taxon>
        <taxon>Euteleostomi</taxon>
        <taxon>Lepidosauria</taxon>
        <taxon>Squamata</taxon>
        <taxon>Bifurcata</taxon>
        <taxon>Unidentata</taxon>
        <taxon>Episquamata</taxon>
        <taxon>Toxicofera</taxon>
        <taxon>Iguania</taxon>
        <taxon>Acrodonta</taxon>
        <taxon>Agamidae</taxon>
        <taxon>Draconinae</taxon>
        <taxon>Diploderma</taxon>
    </lineage>
</organism>
<feature type="transmembrane region" description="Helical" evidence="17">
    <location>
        <begin position="152"/>
        <end position="171"/>
    </location>
</feature>
<keyword evidence="13 17" id="KW-0830">Ubiquinone</keyword>
<keyword evidence="8 17" id="KW-0999">Mitochondrion inner membrane</keyword>
<dbReference type="AlphaFoldDB" id="Q9G5Z6"/>
<reference evidence="20" key="1">
    <citation type="journal article" date="2000" name="Syst. Biol.">
        <title>Evaluating trans-tethys migration: an example using acrodont lizard phylogenetics.</title>
        <authorList>
            <person name="Macey J.R."/>
            <person name="Schulte J.A.II."/>
            <person name="Larson A."/>
            <person name="Ananjeva N.B."/>
            <person name="Wang Y."/>
            <person name="Pethiyagoda R."/>
            <person name="Rastegar-Pouyani N."/>
            <person name="Papenfuss T.J."/>
        </authorList>
    </citation>
    <scope>NUCLEOTIDE SEQUENCE</scope>
</reference>
<evidence type="ECO:0000256" key="9">
    <source>
        <dbReference type="ARBA" id="ARBA00022967"/>
    </source>
</evidence>
<dbReference type="GO" id="GO:0006120">
    <property type="term" value="P:mitochondrial electron transport, NADH to ubiquinone"/>
    <property type="evidence" value="ECO:0007669"/>
    <property type="project" value="InterPro"/>
</dbReference>
<comment type="function">
    <text evidence="17">Core subunit of the mitochondrial membrane respiratory chain NADH dehydrogenase (Complex I) which catalyzes electron transfer from NADH through the respiratory chain, using ubiquinone as an electron acceptor. Essential for the catalytic activity and assembly of complex I.</text>
</comment>
<protein>
    <recommendedName>
        <fullName evidence="4 17">NADH-ubiquinone oxidoreductase chain 2</fullName>
        <ecNumber evidence="3 17">7.1.1.2</ecNumber>
    </recommendedName>
</protein>
<evidence type="ECO:0000256" key="2">
    <source>
        <dbReference type="ARBA" id="ARBA00007012"/>
    </source>
</evidence>
<evidence type="ECO:0000256" key="16">
    <source>
        <dbReference type="ARBA" id="ARBA00049551"/>
    </source>
</evidence>
<keyword evidence="11 17" id="KW-1133">Transmembrane helix</keyword>
<gene>
    <name evidence="20" type="primary">ND2</name>
</gene>
<keyword evidence="10 17" id="KW-0249">Electron transport</keyword>
<evidence type="ECO:0000256" key="5">
    <source>
        <dbReference type="ARBA" id="ARBA00022448"/>
    </source>
</evidence>
<proteinExistence type="inferred from homology"/>
<keyword evidence="9 17" id="KW-1278">Translocase</keyword>
<dbReference type="GO" id="GO:0005743">
    <property type="term" value="C:mitochondrial inner membrane"/>
    <property type="evidence" value="ECO:0007669"/>
    <property type="project" value="UniProtKB-SubCell"/>
</dbReference>
<evidence type="ECO:0000256" key="11">
    <source>
        <dbReference type="ARBA" id="ARBA00022989"/>
    </source>
</evidence>
<evidence type="ECO:0000256" key="14">
    <source>
        <dbReference type="ARBA" id="ARBA00023128"/>
    </source>
</evidence>
<evidence type="ECO:0000256" key="4">
    <source>
        <dbReference type="ARBA" id="ARBA00021008"/>
    </source>
</evidence>
<evidence type="ECO:0000313" key="20">
    <source>
        <dbReference type="EMBL" id="AAG00739.1"/>
    </source>
</evidence>
<feature type="transmembrane region" description="Helical" evidence="17">
    <location>
        <begin position="234"/>
        <end position="255"/>
    </location>
</feature>
<dbReference type="GO" id="GO:0008137">
    <property type="term" value="F:NADH dehydrogenase (ubiquinone) activity"/>
    <property type="evidence" value="ECO:0007669"/>
    <property type="project" value="UniProtKB-EC"/>
</dbReference>
<dbReference type="InterPro" id="IPR010933">
    <property type="entry name" value="NADH_DH_su2_C"/>
</dbReference>
<evidence type="ECO:0000256" key="12">
    <source>
        <dbReference type="ARBA" id="ARBA00023027"/>
    </source>
</evidence>
<keyword evidence="7 17" id="KW-0812">Transmembrane</keyword>
<feature type="transmembrane region" description="Helical" evidence="17">
    <location>
        <begin position="93"/>
        <end position="115"/>
    </location>
</feature>
<accession>Q9G5Z6</accession>
<evidence type="ECO:0000256" key="15">
    <source>
        <dbReference type="ARBA" id="ARBA00023136"/>
    </source>
</evidence>
<dbReference type="InterPro" id="IPR003917">
    <property type="entry name" value="NADH_UbQ_OxRdtase_chain2"/>
</dbReference>
<evidence type="ECO:0000256" key="17">
    <source>
        <dbReference type="RuleBase" id="RU003403"/>
    </source>
</evidence>
<dbReference type="Pfam" id="PF06444">
    <property type="entry name" value="NADH_dehy_S2_C"/>
    <property type="match status" value="1"/>
</dbReference>
<dbReference type="PANTHER" id="PTHR46552">
    <property type="entry name" value="NADH-UBIQUINONE OXIDOREDUCTASE CHAIN 2"/>
    <property type="match status" value="1"/>
</dbReference>
<reference evidence="20" key="2">
    <citation type="journal article" date="2000" name="Syst. Biol.">
        <title>Evolution and phylogenetic information content of mitochondrial genomic structural features illustrated with acrodont lizards.</title>
        <authorList>
            <person name="Macey J.R."/>
            <person name="Schulte J.A.II."/>
            <person name="Larson A."/>
        </authorList>
    </citation>
    <scope>NUCLEOTIDE SEQUENCE</scope>
</reference>
<keyword evidence="5" id="KW-0813">Transport</keyword>
<dbReference type="InterPro" id="IPR001750">
    <property type="entry name" value="ND/Mrp_TM"/>
</dbReference>